<feature type="chain" id="PRO_5007285486" description="24 kDa family member" evidence="1">
    <location>
        <begin position="25"/>
        <end position="1098"/>
    </location>
</feature>
<dbReference type="EMBL" id="GEDV01009039">
    <property type="protein sequence ID" value="JAP79518.1"/>
    <property type="molecule type" value="Transcribed_RNA"/>
</dbReference>
<sequence length="1098" mass="124247">MPANIAVASLLTATVFALLGCALASKNVWILSKQEMEGDGCDFRAYEKTRNACEDMFSNVDVVTSGNNTCSNVQIYITCVKDAMRKTLCSANDTIKENENARIMINVRKKNVTCIPKAAPQNMRQTMSCQRSIALKKFFACSSTFHYYMKNKDDLLPAGGGTDCSVVSGYKDCVQLGLRHSDCSDDKDFIDHVHYFMRNDIVAFAKPCQVDTNSPATNITTLKTCDEDKAIDTYLTCAKKFFDNVDSEELRKASKLSSKTKVGSRLMENGIRSEDLTTKPQTKIDPCTAVKSWLNCYYEDILKSNCTTDSELYKRSQALYQVMVDEFNCVNSQFQAVAESETPDCQEKPMLNNFFVCAINYNVERKRIPVSLQTKPDVVCPSNLKFEMCVAQAMRESRCLHERMKIMHHLKYLTDVITTPTVFCKDGAAEYSKQVLEGNKRCSRSTLFREYFTCGLSFQKELETHNNFKGDEAGKERCATMNSYNECFRKALETSECHSKSAITDTMQYLMELETRDIDYSCEEPRPVLNAGIISTRCSKSLAVKNAFLCAMTFEHLVEDLKVKREATAEKVCKYLEEMNSCVDVVKKSTGCDRDGEIFNHVSPILHSLTHEYDRACRNVTNSFRMSFVQMKSQENCVRQRVLKKMFVCGLSFSNLFDEMEPRSESGNPVKCKLLIDYEQCIAKASRGTGCDEDAEMRVQIMSFSDIMRDEYKDSCPNVVYKNAPEAPEAFEDYEEDWADSDPYWYDTKDGAEGQASGKGRRANAPVVKTREDPFGNVKVMAPSNESRVGADGNIAHLRMANERILQERNKPGTLRQVAGPGQNASNDMDLSTFLRREPRTINNATGKRRVRIEKEYLDDSPAAMASYGLGADYKDDYVDDSFARFPSRRMGLRYRAQQRRGDPNAWVSSRRAMKILDDEEQQEDDDIMGLMRRKRKRSGSDAVRRMSRDLQVKKQLDYDDEGEEDEILADRETHISGDECNLKQLKRQSETCDRTFSDSIKVSWSKDWPAPASSSSSTPAKDVQEKLCNSLVTYRTCLLETAKRMHCGEIAGKVAVVVEEQMKKLGVAFCGASSLRVASWMAVFLSVALTFRQAQLL</sequence>
<proteinExistence type="predicted"/>
<dbReference type="AlphaFoldDB" id="A0A131YLT6"/>
<evidence type="ECO:0008006" key="3">
    <source>
        <dbReference type="Google" id="ProtNLM"/>
    </source>
</evidence>
<accession>A0A131YLT6</accession>
<name>A0A131YLT6_RHIAP</name>
<reference evidence="2" key="1">
    <citation type="journal article" date="2016" name="Ticks Tick Borne Dis.">
        <title>De novo assembly and annotation of the salivary gland transcriptome of Rhipicephalus appendiculatus male and female ticks during blood feeding.</title>
        <authorList>
            <person name="de Castro M.H."/>
            <person name="de Klerk D."/>
            <person name="Pienaar R."/>
            <person name="Latif A.A."/>
            <person name="Rees D.J."/>
            <person name="Mans B.J."/>
        </authorList>
    </citation>
    <scope>NUCLEOTIDE SEQUENCE</scope>
    <source>
        <tissue evidence="2">Salivary glands</tissue>
    </source>
</reference>
<evidence type="ECO:0000313" key="2">
    <source>
        <dbReference type="EMBL" id="JAP79518.1"/>
    </source>
</evidence>
<keyword evidence="1" id="KW-0732">Signal</keyword>
<organism evidence="2">
    <name type="scientific">Rhipicephalus appendiculatus</name>
    <name type="common">Brown ear tick</name>
    <dbReference type="NCBI Taxonomy" id="34631"/>
    <lineage>
        <taxon>Eukaryota</taxon>
        <taxon>Metazoa</taxon>
        <taxon>Ecdysozoa</taxon>
        <taxon>Arthropoda</taxon>
        <taxon>Chelicerata</taxon>
        <taxon>Arachnida</taxon>
        <taxon>Acari</taxon>
        <taxon>Parasitiformes</taxon>
        <taxon>Ixodida</taxon>
        <taxon>Ixodoidea</taxon>
        <taxon>Ixodidae</taxon>
        <taxon>Rhipicephalinae</taxon>
        <taxon>Rhipicephalus</taxon>
        <taxon>Rhipicephalus</taxon>
    </lineage>
</organism>
<feature type="signal peptide" evidence="1">
    <location>
        <begin position="1"/>
        <end position="24"/>
    </location>
</feature>
<evidence type="ECO:0000256" key="1">
    <source>
        <dbReference type="SAM" id="SignalP"/>
    </source>
</evidence>
<protein>
    <recommendedName>
        <fullName evidence="3">24 kDa family member</fullName>
    </recommendedName>
</protein>